<evidence type="ECO:0000313" key="5">
    <source>
        <dbReference type="Proteomes" id="UP000050520"/>
    </source>
</evidence>
<proteinExistence type="predicted"/>
<evidence type="ECO:0000313" key="3">
    <source>
        <dbReference type="EMBL" id="KPR49505.1"/>
    </source>
</evidence>
<dbReference type="Proteomes" id="UP000019194">
    <property type="component" value="Unassembled WGS sequence"/>
</dbReference>
<keyword evidence="1" id="KW-0812">Transmembrane</keyword>
<comment type="caution">
    <text evidence="2">The sequence shown here is derived from an EMBL/GenBank/DDBJ whole genome shotgun (WGS) entry which is preliminary data.</text>
</comment>
<dbReference type="OrthoDB" id="6595037at2"/>
<protein>
    <submittedName>
        <fullName evidence="2">Gp3</fullName>
    </submittedName>
</protein>
<reference evidence="5" key="2">
    <citation type="submission" date="2015-09" db="EMBL/GenBank/DDBJ databases">
        <title>Prevalence of NDMs in South Africa.</title>
        <authorList>
            <person name="Osei Sekyere J."/>
            <person name="Govinden U."/>
            <person name="Essack S."/>
            <person name="Haldorsen B."/>
            <person name="Samuelsen O."/>
            <person name="Aasnaes B."/>
            <person name="Sundsfjord A."/>
        </authorList>
    </citation>
    <scope>NUCLEOTIDE SEQUENCE [LARGE SCALE GENOMIC DNA]</scope>
    <source>
        <strain evidence="5">ST62:944112508</strain>
    </source>
</reference>
<name>A0A0D7LYX4_CITFR</name>
<evidence type="ECO:0000313" key="4">
    <source>
        <dbReference type="Proteomes" id="UP000019194"/>
    </source>
</evidence>
<accession>A0A0D7LYX4</accession>
<evidence type="ECO:0000256" key="1">
    <source>
        <dbReference type="SAM" id="Phobius"/>
    </source>
</evidence>
<dbReference type="GeneID" id="86976872"/>
<gene>
    <name evidence="3" type="ORF">AN672_23980</name>
</gene>
<dbReference type="AlphaFoldDB" id="A0A0D7LYX4"/>
<dbReference type="EMBL" id="CBWP010000062">
    <property type="protein sequence ID" value="CDL39803.1"/>
    <property type="molecule type" value="Genomic_DNA"/>
</dbReference>
<keyword evidence="1" id="KW-0472">Membrane</keyword>
<reference evidence="2 4" key="1">
    <citation type="submission" date="2013-10" db="EMBL/GenBank/DDBJ databases">
        <title>Antibiotic resistance diversity of beta-lactamase producers in the General Hospital Vienna.</title>
        <authorList>
            <person name="Barisic I."/>
            <person name="Mitteregger D."/>
            <person name="Hirschl A.M."/>
            <person name="Noehammer C."/>
            <person name="Wiesinger-Mayr H."/>
        </authorList>
    </citation>
    <scope>NUCLEOTIDE SEQUENCE [LARGE SCALE GENOMIC DNA]</scope>
    <source>
        <strain evidence="2 4">ISC11</strain>
    </source>
</reference>
<keyword evidence="1" id="KW-1133">Transmembrane helix</keyword>
<sequence length="59" mass="5950">MLMTFLSFFIGLAGAALLSAGAWLISPAAGLITGGSICLLWSFLIAKSMSASVIKSGGE</sequence>
<reference evidence="3 5" key="3">
    <citation type="journal article" date="2017" name="PLoS ONE">
        <title>Genomic and phenotypic characterisation of fluoroquinolone resistance mechanisms in Enterobacteriaceae in Durban, South Africa.</title>
        <authorList>
            <person name="Osei Sekyere J."/>
            <person name="Amoako D.G."/>
        </authorList>
    </citation>
    <scope>NUCLEOTIDE SEQUENCE [LARGE SCALE GENOMIC DNA]</scope>
    <source>
        <strain evidence="3 5">ST62:944112508</strain>
    </source>
</reference>
<feature type="transmembrane region" description="Helical" evidence="1">
    <location>
        <begin position="29"/>
        <end position="46"/>
    </location>
</feature>
<evidence type="ECO:0000313" key="2">
    <source>
        <dbReference type="EMBL" id="CDL39803.1"/>
    </source>
</evidence>
<dbReference type="RefSeq" id="WP_003832363.1">
    <property type="nucleotide sequence ID" value="NZ_BQGP01000005.1"/>
</dbReference>
<organism evidence="2 4">
    <name type="scientific">Citrobacter freundii</name>
    <dbReference type="NCBI Taxonomy" id="546"/>
    <lineage>
        <taxon>Bacteria</taxon>
        <taxon>Pseudomonadati</taxon>
        <taxon>Pseudomonadota</taxon>
        <taxon>Gammaproteobacteria</taxon>
        <taxon>Enterobacterales</taxon>
        <taxon>Enterobacteriaceae</taxon>
        <taxon>Citrobacter</taxon>
        <taxon>Citrobacter freundii complex</taxon>
    </lineage>
</organism>
<dbReference type="Proteomes" id="UP000050520">
    <property type="component" value="Unassembled WGS sequence"/>
</dbReference>
<dbReference type="EMBL" id="LJEB01000134">
    <property type="protein sequence ID" value="KPR49505.1"/>
    <property type="molecule type" value="Genomic_DNA"/>
</dbReference>